<dbReference type="OMA" id="ACKKIAI"/>
<dbReference type="RefSeq" id="XP_026498909.2">
    <property type="nucleotide sequence ID" value="XM_026643124.2"/>
</dbReference>
<dbReference type="CDD" id="cd05244">
    <property type="entry name" value="BVR-B_like_SDR_a"/>
    <property type="match status" value="1"/>
</dbReference>
<sequence length="205" mass="22615">MKKVVIFGSTGTTGLCAVQAALKKGISVRAFVRDPSKLPEDLKSKVEVFKGDVLEPDSVNQAVEGTDGVIIALGTRENLEPTSDMSEGTKNIIEAMRAKYVKTVTACISGFLFFEPEKIPRQFVDITKDHKRMYDELKQSGLNWVAVFAPHISEDPSRDIIIEINPEKSPGRCISKHDLGKFLVDGLTEEKYFKTVIGLCNVPAQ</sequence>
<dbReference type="InterPro" id="IPR016040">
    <property type="entry name" value="NAD(P)-bd_dom"/>
</dbReference>
<name>A0A8B8IP58_VANTA</name>
<dbReference type="InterPro" id="IPR051606">
    <property type="entry name" value="Polyketide_Oxido-like"/>
</dbReference>
<evidence type="ECO:0000313" key="2">
    <source>
        <dbReference type="Proteomes" id="UP001652626"/>
    </source>
</evidence>
<dbReference type="Pfam" id="PF13460">
    <property type="entry name" value="NAD_binding_10"/>
    <property type="match status" value="1"/>
</dbReference>
<reference evidence="3" key="1">
    <citation type="submission" date="2025-08" db="UniProtKB">
        <authorList>
            <consortium name="RefSeq"/>
        </authorList>
    </citation>
    <scope>IDENTIFICATION</scope>
    <source>
        <tissue evidence="3">Whole body</tissue>
    </source>
</reference>
<proteinExistence type="predicted"/>
<feature type="domain" description="NAD(P)-binding" evidence="1">
    <location>
        <begin position="8"/>
        <end position="189"/>
    </location>
</feature>
<dbReference type="OrthoDB" id="419598at2759"/>
<accession>A0A8B8IP58</accession>
<evidence type="ECO:0000259" key="1">
    <source>
        <dbReference type="Pfam" id="PF13460"/>
    </source>
</evidence>
<dbReference type="PANTHER" id="PTHR43355:SF2">
    <property type="entry name" value="FLAVIN REDUCTASE (NADPH)"/>
    <property type="match status" value="1"/>
</dbReference>
<evidence type="ECO:0000313" key="3">
    <source>
        <dbReference type="RefSeq" id="XP_026498909.2"/>
    </source>
</evidence>
<gene>
    <name evidence="3" type="primary">LOC113402800</name>
</gene>
<dbReference type="GeneID" id="113402800"/>
<keyword evidence="2" id="KW-1185">Reference proteome</keyword>
<dbReference type="SUPFAM" id="SSF51735">
    <property type="entry name" value="NAD(P)-binding Rossmann-fold domains"/>
    <property type="match status" value="1"/>
</dbReference>
<dbReference type="PANTHER" id="PTHR43355">
    <property type="entry name" value="FLAVIN REDUCTASE (NADPH)"/>
    <property type="match status" value="1"/>
</dbReference>
<protein>
    <submittedName>
        <fullName evidence="3">Flavin reductase (NADPH)</fullName>
    </submittedName>
</protein>
<dbReference type="InterPro" id="IPR036291">
    <property type="entry name" value="NAD(P)-bd_dom_sf"/>
</dbReference>
<dbReference type="Gene3D" id="3.40.50.720">
    <property type="entry name" value="NAD(P)-binding Rossmann-like Domain"/>
    <property type="match status" value="1"/>
</dbReference>
<organism evidence="2 3">
    <name type="scientific">Vanessa tameamea</name>
    <name type="common">Kamehameha butterfly</name>
    <dbReference type="NCBI Taxonomy" id="334116"/>
    <lineage>
        <taxon>Eukaryota</taxon>
        <taxon>Metazoa</taxon>
        <taxon>Ecdysozoa</taxon>
        <taxon>Arthropoda</taxon>
        <taxon>Hexapoda</taxon>
        <taxon>Insecta</taxon>
        <taxon>Pterygota</taxon>
        <taxon>Neoptera</taxon>
        <taxon>Endopterygota</taxon>
        <taxon>Lepidoptera</taxon>
        <taxon>Glossata</taxon>
        <taxon>Ditrysia</taxon>
        <taxon>Papilionoidea</taxon>
        <taxon>Nymphalidae</taxon>
        <taxon>Nymphalinae</taxon>
        <taxon>Vanessa</taxon>
    </lineage>
</organism>
<dbReference type="Proteomes" id="UP001652626">
    <property type="component" value="Chromosome 19"/>
</dbReference>